<dbReference type="PANTHER" id="PTHR11136">
    <property type="entry name" value="FOLYLPOLYGLUTAMATE SYNTHASE-RELATED"/>
    <property type="match status" value="1"/>
</dbReference>
<keyword evidence="9" id="KW-0460">Magnesium</keyword>
<dbReference type="OMA" id="VENFKWA"/>
<keyword evidence="7" id="KW-0547">Nucleotide-binding</keyword>
<dbReference type="GO" id="GO:0006730">
    <property type="term" value="P:one-carbon metabolic process"/>
    <property type="evidence" value="ECO:0007669"/>
    <property type="project" value="UniProtKB-KW"/>
</dbReference>
<keyword evidence="14" id="KW-1185">Reference proteome</keyword>
<comment type="similarity">
    <text evidence="2">Belongs to the folylpolyglutamate synthase family.</text>
</comment>
<dbReference type="Proteomes" id="UP000002059">
    <property type="component" value="Partially assembled WGS sequence"/>
</dbReference>
<evidence type="ECO:0000256" key="2">
    <source>
        <dbReference type="ARBA" id="ARBA00008276"/>
    </source>
</evidence>
<evidence type="ECO:0000313" key="13">
    <source>
        <dbReference type="EMBL" id="EEH36787.2"/>
    </source>
</evidence>
<dbReference type="Gene3D" id="3.40.1190.10">
    <property type="entry name" value="Mur-like, catalytic domain"/>
    <property type="match status" value="1"/>
</dbReference>
<dbReference type="PANTHER" id="PTHR11136:SF5">
    <property type="entry name" value="FOLYLPOLYGLUTAMATE SYNTHASE, MITOCHONDRIAL"/>
    <property type="match status" value="1"/>
</dbReference>
<gene>
    <name evidence="13" type="ORF">PAAG_07205</name>
</gene>
<dbReference type="SUPFAM" id="SSF53244">
    <property type="entry name" value="MurD-like peptide ligases, peptide-binding domain"/>
    <property type="match status" value="1"/>
</dbReference>
<accession>C1H8W4</accession>
<evidence type="ECO:0000256" key="7">
    <source>
        <dbReference type="ARBA" id="ARBA00022741"/>
    </source>
</evidence>
<dbReference type="GO" id="GO:0005739">
    <property type="term" value="C:mitochondrion"/>
    <property type="evidence" value="ECO:0007669"/>
    <property type="project" value="TreeGrafter"/>
</dbReference>
<dbReference type="SUPFAM" id="SSF53623">
    <property type="entry name" value="MurD-like peptide ligases, catalytic domain"/>
    <property type="match status" value="1"/>
</dbReference>
<evidence type="ECO:0000256" key="10">
    <source>
        <dbReference type="ARBA" id="ARBA00030592"/>
    </source>
</evidence>
<comment type="pathway">
    <text evidence="1">Cofactor biosynthesis; tetrahydrofolylpolyglutamate biosynthesis.</text>
</comment>
<reference evidence="13 14" key="1">
    <citation type="journal article" date="2011" name="PLoS Genet.">
        <title>Comparative genomic analysis of human fungal pathogens causing paracoccidioidomycosis.</title>
        <authorList>
            <person name="Desjardins C.A."/>
            <person name="Champion M.D."/>
            <person name="Holder J.W."/>
            <person name="Muszewska A."/>
            <person name="Goldberg J."/>
            <person name="Bailao A.M."/>
            <person name="Brigido M.M."/>
            <person name="Ferreira M.E."/>
            <person name="Garcia A.M."/>
            <person name="Grynberg M."/>
            <person name="Gujja S."/>
            <person name="Heiman D.I."/>
            <person name="Henn M.R."/>
            <person name="Kodira C.D."/>
            <person name="Leon-Narvaez H."/>
            <person name="Longo L.V."/>
            <person name="Ma L.J."/>
            <person name="Malavazi I."/>
            <person name="Matsuo A.L."/>
            <person name="Morais F.V."/>
            <person name="Pereira M."/>
            <person name="Rodriguez-Brito S."/>
            <person name="Sakthikumar S."/>
            <person name="Salem-Izacc S.M."/>
            <person name="Sykes S.M."/>
            <person name="Teixeira M.M."/>
            <person name="Vallejo M.C."/>
            <person name="Walter M.E."/>
            <person name="Yandava C."/>
            <person name="Young S."/>
            <person name="Zeng Q."/>
            <person name="Zucker J."/>
            <person name="Felipe M.S."/>
            <person name="Goldman G.H."/>
            <person name="Haas B.J."/>
            <person name="McEwen J.G."/>
            <person name="Nino-Vega G."/>
            <person name="Puccia R."/>
            <person name="San-Blas G."/>
            <person name="Soares C.M."/>
            <person name="Birren B.W."/>
            <person name="Cuomo C.A."/>
        </authorList>
    </citation>
    <scope>NUCLEOTIDE SEQUENCE [LARGE SCALE GENOMIC DNA]</scope>
    <source>
        <strain evidence="14">ATCC MYA-826 / Pb01</strain>
    </source>
</reference>
<evidence type="ECO:0000256" key="9">
    <source>
        <dbReference type="ARBA" id="ARBA00022842"/>
    </source>
</evidence>
<dbReference type="Gene3D" id="3.90.190.20">
    <property type="entry name" value="Mur ligase, C-terminal domain"/>
    <property type="match status" value="1"/>
</dbReference>
<evidence type="ECO:0000256" key="1">
    <source>
        <dbReference type="ARBA" id="ARBA00005150"/>
    </source>
</evidence>
<protein>
    <recommendedName>
        <fullName evidence="3">tetrahydrofolate synthase</fullName>
        <ecNumber evidence="3">6.3.2.17</ecNumber>
    </recommendedName>
    <alternativeName>
        <fullName evidence="11">Folylpoly-gamma-glutamate synthetase</fullName>
    </alternativeName>
    <alternativeName>
        <fullName evidence="10">Tetrahydrofolylpolyglutamate synthase</fullName>
    </alternativeName>
</protein>
<evidence type="ECO:0000313" key="14">
    <source>
        <dbReference type="Proteomes" id="UP000002059"/>
    </source>
</evidence>
<proteinExistence type="inferred from homology"/>
<dbReference type="EC" id="6.3.2.17" evidence="3"/>
<dbReference type="UniPathway" id="UPA00850"/>
<evidence type="ECO:0000256" key="5">
    <source>
        <dbReference type="ARBA" id="ARBA00022598"/>
    </source>
</evidence>
<name>C1H8W4_PARBA</name>
<dbReference type="GeneID" id="9094107"/>
<dbReference type="HOGENOM" id="CLU_015869_0_1_1"/>
<organism evidence="13 14">
    <name type="scientific">Paracoccidioides lutzii (strain ATCC MYA-826 / Pb01)</name>
    <name type="common">Paracoccidioides brasiliensis</name>
    <dbReference type="NCBI Taxonomy" id="502779"/>
    <lineage>
        <taxon>Eukaryota</taxon>
        <taxon>Fungi</taxon>
        <taxon>Dikarya</taxon>
        <taxon>Ascomycota</taxon>
        <taxon>Pezizomycotina</taxon>
        <taxon>Eurotiomycetes</taxon>
        <taxon>Eurotiomycetidae</taxon>
        <taxon>Onygenales</taxon>
        <taxon>Ajellomycetaceae</taxon>
        <taxon>Paracoccidioides</taxon>
    </lineage>
</organism>
<dbReference type="GO" id="GO:0004326">
    <property type="term" value="F:tetrahydrofolylpolyglutamate synthase activity"/>
    <property type="evidence" value="ECO:0007669"/>
    <property type="project" value="UniProtKB-EC"/>
</dbReference>
<comment type="catalytic activity">
    <reaction evidence="12">
        <text>(6S)-5,6,7,8-tetrahydrofolyl-(gamma-L-Glu)(n) + L-glutamate + ATP = (6S)-5,6,7,8-tetrahydrofolyl-(gamma-L-Glu)(n+1) + ADP + phosphate + H(+)</text>
        <dbReference type="Rhea" id="RHEA:10580"/>
        <dbReference type="Rhea" id="RHEA-COMP:14738"/>
        <dbReference type="Rhea" id="RHEA-COMP:14740"/>
        <dbReference type="ChEBI" id="CHEBI:15378"/>
        <dbReference type="ChEBI" id="CHEBI:29985"/>
        <dbReference type="ChEBI" id="CHEBI:30616"/>
        <dbReference type="ChEBI" id="CHEBI:43474"/>
        <dbReference type="ChEBI" id="CHEBI:141005"/>
        <dbReference type="ChEBI" id="CHEBI:456216"/>
        <dbReference type="EC" id="6.3.2.17"/>
    </reaction>
</comment>
<dbReference type="AlphaFoldDB" id="C1H8W4"/>
<dbReference type="InterPro" id="IPR036565">
    <property type="entry name" value="Mur-like_cat_sf"/>
</dbReference>
<dbReference type="OrthoDB" id="4203955at2759"/>
<dbReference type="VEuPathDB" id="FungiDB:PAAG_07205"/>
<sequence length="351" mass="39023">MPQHTDLNKEGARQPRYLQLLTLLAFHTFISEEVDAAIFEVHNGGEYDATNAIEKPVVTGMTSLGMDHVARLGPIIETIAWLKAGILKPGAPAFSATQEPGPAEVMRKRALDKDTSLTFVSTNDCLPTHGRVLSVPVQRLNCSLAALELIKAFLAEDIHCGVENFSLIGRFEIIDEGKLQWFVDGAHNTLSLKKAAEWFAENTSTPNEHKRRALIFSQLSSERDGVSLLRFLAQALFRNNVKPDHIIFTTYQEKGDKSIGKPSIEAPETSFHELCAMYCSVWKELDPQATVTSDPTIERAVKLARQIGDREDGMQALVTGSLHMVGGALRFLHPWLRPDRSACWFETMAKQ</sequence>
<evidence type="ECO:0000256" key="3">
    <source>
        <dbReference type="ARBA" id="ARBA00013025"/>
    </source>
</evidence>
<dbReference type="RefSeq" id="XP_015700599.1">
    <property type="nucleotide sequence ID" value="XM_015846164.1"/>
</dbReference>
<dbReference type="EMBL" id="KN294013">
    <property type="protein sequence ID" value="EEH36787.2"/>
    <property type="molecule type" value="Genomic_DNA"/>
</dbReference>
<dbReference type="KEGG" id="pbl:PAAG_07205"/>
<keyword evidence="4" id="KW-0554">One-carbon metabolism</keyword>
<evidence type="ECO:0000256" key="6">
    <source>
        <dbReference type="ARBA" id="ARBA00022723"/>
    </source>
</evidence>
<dbReference type="GO" id="GO:0005524">
    <property type="term" value="F:ATP binding"/>
    <property type="evidence" value="ECO:0007669"/>
    <property type="project" value="UniProtKB-KW"/>
</dbReference>
<evidence type="ECO:0000256" key="11">
    <source>
        <dbReference type="ARBA" id="ARBA00030876"/>
    </source>
</evidence>
<keyword evidence="8" id="KW-0067">ATP-binding</keyword>
<evidence type="ECO:0000256" key="12">
    <source>
        <dbReference type="ARBA" id="ARBA00047493"/>
    </source>
</evidence>
<evidence type="ECO:0000256" key="4">
    <source>
        <dbReference type="ARBA" id="ARBA00022563"/>
    </source>
</evidence>
<keyword evidence="6" id="KW-0479">Metal-binding</keyword>
<dbReference type="InterPro" id="IPR001645">
    <property type="entry name" value="Folylpolyglutamate_synth"/>
</dbReference>
<dbReference type="GO" id="GO:0005829">
    <property type="term" value="C:cytosol"/>
    <property type="evidence" value="ECO:0007669"/>
    <property type="project" value="TreeGrafter"/>
</dbReference>
<dbReference type="STRING" id="502779.C1H8W4"/>
<keyword evidence="5" id="KW-0436">Ligase</keyword>
<dbReference type="GO" id="GO:0046872">
    <property type="term" value="F:metal ion binding"/>
    <property type="evidence" value="ECO:0007669"/>
    <property type="project" value="UniProtKB-KW"/>
</dbReference>
<dbReference type="InterPro" id="IPR036615">
    <property type="entry name" value="Mur_ligase_C_dom_sf"/>
</dbReference>
<evidence type="ECO:0000256" key="8">
    <source>
        <dbReference type="ARBA" id="ARBA00022840"/>
    </source>
</evidence>